<reference evidence="1 2" key="1">
    <citation type="submission" date="2021-07" db="EMBL/GenBank/DDBJ databases">
        <authorList>
            <person name="Palmer J.M."/>
        </authorList>
    </citation>
    <scope>NUCLEOTIDE SEQUENCE [LARGE SCALE GENOMIC DNA]</scope>
    <source>
        <strain evidence="1 2">AT_MEX2019</strain>
        <tissue evidence="1">Muscle</tissue>
    </source>
</reference>
<sequence length="255" mass="29402">MFPSCCSRFSPQRSDLHEQTRFLVNLFCAAAERDQQTGKKMLEMLSSVCRYETFPLDECYMDVKDQSDFLLDLYSQMKDCETKTGLSLLPSLQLVFQSAPAVWTIKLSERKTSILLEVLKLQSEKKPVELMVCSHGESEVRSFLQCLPYISQLRSVFETSDNSKETRFLVNLFCAAAERDQQKRENMLELLSSVYIFKASPLKLKWCEFLLDIYSYETKAGLSVLPSSQRKSFILLEVMKLHSKNPSPIKEMFSS</sequence>
<dbReference type="Proteomes" id="UP001345963">
    <property type="component" value="Unassembled WGS sequence"/>
</dbReference>
<dbReference type="PANTHER" id="PTHR31594:SF16">
    <property type="entry name" value="SI:CH211-281L24.3"/>
    <property type="match status" value="1"/>
</dbReference>
<evidence type="ECO:0000313" key="2">
    <source>
        <dbReference type="Proteomes" id="UP001345963"/>
    </source>
</evidence>
<gene>
    <name evidence="1" type="ORF">ATANTOWER_024766</name>
</gene>
<organism evidence="1 2">
    <name type="scientific">Ataeniobius toweri</name>
    <dbReference type="NCBI Taxonomy" id="208326"/>
    <lineage>
        <taxon>Eukaryota</taxon>
        <taxon>Metazoa</taxon>
        <taxon>Chordata</taxon>
        <taxon>Craniata</taxon>
        <taxon>Vertebrata</taxon>
        <taxon>Euteleostomi</taxon>
        <taxon>Actinopterygii</taxon>
        <taxon>Neopterygii</taxon>
        <taxon>Teleostei</taxon>
        <taxon>Neoteleostei</taxon>
        <taxon>Acanthomorphata</taxon>
        <taxon>Ovalentaria</taxon>
        <taxon>Atherinomorphae</taxon>
        <taxon>Cyprinodontiformes</taxon>
        <taxon>Goodeidae</taxon>
        <taxon>Ataeniobius</taxon>
    </lineage>
</organism>
<dbReference type="PANTHER" id="PTHR31594">
    <property type="entry name" value="AIG1-TYPE G DOMAIN-CONTAINING PROTEIN"/>
    <property type="match status" value="1"/>
</dbReference>
<protein>
    <submittedName>
        <fullName evidence="1">Uncharacterized protein</fullName>
    </submittedName>
</protein>
<dbReference type="Gene3D" id="1.20.58.1200">
    <property type="entry name" value="RNA silencing suppressor P21, N-terminal domain"/>
    <property type="match status" value="1"/>
</dbReference>
<accession>A0ABU7CIG7</accession>
<comment type="caution">
    <text evidence="1">The sequence shown here is derived from an EMBL/GenBank/DDBJ whole genome shotgun (WGS) entry which is preliminary data.</text>
</comment>
<keyword evidence="2" id="KW-1185">Reference proteome</keyword>
<dbReference type="InterPro" id="IPR052090">
    <property type="entry name" value="Cytolytic_pore-forming_toxin"/>
</dbReference>
<proteinExistence type="predicted"/>
<evidence type="ECO:0000313" key="1">
    <source>
        <dbReference type="EMBL" id="MED6262728.1"/>
    </source>
</evidence>
<dbReference type="EMBL" id="JAHUTI010094160">
    <property type="protein sequence ID" value="MED6262728.1"/>
    <property type="molecule type" value="Genomic_DNA"/>
</dbReference>
<name>A0ABU7CIG7_9TELE</name>